<evidence type="ECO:0000313" key="3">
    <source>
        <dbReference type="Proteomes" id="UP001524473"/>
    </source>
</evidence>
<dbReference type="Pfam" id="PF04397">
    <property type="entry name" value="LytTR"/>
    <property type="match status" value="1"/>
</dbReference>
<name>A0ABT1RY80_9FIRM</name>
<dbReference type="InterPro" id="IPR007492">
    <property type="entry name" value="LytTR_DNA-bd_dom"/>
</dbReference>
<proteinExistence type="predicted"/>
<sequence length="171" mass="18958">LGSDAPIIYLTTSPDYAVDSYLAQAFYYILKPVDRFQLFEVLDRAAALLEKRRAVSMPIKTKSGVRLAPLDEILYVELAGRLARYHLTGGETVDTMTLHGPFQAEIAPLLEDARFVLCGSSFAVNLHYVTAVDKGELTVGNHFSIPLPRRLVTQVKKQWGEYWLKGGGGPC</sequence>
<dbReference type="PROSITE" id="PS50930">
    <property type="entry name" value="HTH_LYTTR"/>
    <property type="match status" value="1"/>
</dbReference>
<dbReference type="InterPro" id="IPR011006">
    <property type="entry name" value="CheY-like_superfamily"/>
</dbReference>
<dbReference type="Proteomes" id="UP001524473">
    <property type="component" value="Unassembled WGS sequence"/>
</dbReference>
<feature type="domain" description="HTH LytTR-type" evidence="1">
    <location>
        <begin position="57"/>
        <end position="161"/>
    </location>
</feature>
<evidence type="ECO:0000259" key="1">
    <source>
        <dbReference type="PROSITE" id="PS50930"/>
    </source>
</evidence>
<comment type="caution">
    <text evidence="2">The sequence shown here is derived from an EMBL/GenBank/DDBJ whole genome shotgun (WGS) entry which is preliminary data.</text>
</comment>
<protein>
    <submittedName>
        <fullName evidence="2">LytTR family transcriptional regulator DNA-binding domain-containing protein</fullName>
    </submittedName>
</protein>
<dbReference type="SUPFAM" id="SSF52172">
    <property type="entry name" value="CheY-like"/>
    <property type="match status" value="1"/>
</dbReference>
<organism evidence="2 3">
    <name type="scientific">Neglectibacter timonensis</name>
    <dbReference type="NCBI Taxonomy" id="1776382"/>
    <lineage>
        <taxon>Bacteria</taxon>
        <taxon>Bacillati</taxon>
        <taxon>Bacillota</taxon>
        <taxon>Clostridia</taxon>
        <taxon>Eubacteriales</taxon>
        <taxon>Oscillospiraceae</taxon>
        <taxon>Neglectibacter</taxon>
    </lineage>
</organism>
<dbReference type="Gene3D" id="2.40.50.1020">
    <property type="entry name" value="LytTr DNA-binding domain"/>
    <property type="match status" value="1"/>
</dbReference>
<keyword evidence="2" id="KW-0238">DNA-binding</keyword>
<dbReference type="GO" id="GO:0003677">
    <property type="term" value="F:DNA binding"/>
    <property type="evidence" value="ECO:0007669"/>
    <property type="project" value="UniProtKB-KW"/>
</dbReference>
<dbReference type="EMBL" id="JANFZH010000007">
    <property type="protein sequence ID" value="MCQ4839235.1"/>
    <property type="molecule type" value="Genomic_DNA"/>
</dbReference>
<accession>A0ABT1RY80</accession>
<gene>
    <name evidence="2" type="ORF">NE695_04820</name>
</gene>
<evidence type="ECO:0000313" key="2">
    <source>
        <dbReference type="EMBL" id="MCQ4839235.1"/>
    </source>
</evidence>
<dbReference type="Gene3D" id="3.40.50.2300">
    <property type="match status" value="1"/>
</dbReference>
<dbReference type="RefSeq" id="WP_256191640.1">
    <property type="nucleotide sequence ID" value="NZ_CAJKKG010000011.1"/>
</dbReference>
<dbReference type="SMART" id="SM00850">
    <property type="entry name" value="LytTR"/>
    <property type="match status" value="1"/>
</dbReference>
<keyword evidence="3" id="KW-1185">Reference proteome</keyword>
<feature type="non-terminal residue" evidence="2">
    <location>
        <position position="1"/>
    </location>
</feature>
<reference evidence="2 3" key="1">
    <citation type="submission" date="2022-06" db="EMBL/GenBank/DDBJ databases">
        <title>Isolation of gut microbiota from human fecal samples.</title>
        <authorList>
            <person name="Pamer E.G."/>
            <person name="Barat B."/>
            <person name="Waligurski E."/>
            <person name="Medina S."/>
            <person name="Paddock L."/>
            <person name="Mostad J."/>
        </authorList>
    </citation>
    <scope>NUCLEOTIDE SEQUENCE [LARGE SCALE GENOMIC DNA]</scope>
    <source>
        <strain evidence="2 3">DFI.9.73</strain>
    </source>
</reference>